<dbReference type="KEGG" id="mlr:MELLADRAFT_88273"/>
<feature type="domain" description="RGS1/SST2-like Fungal-Differentiation Regulator" evidence="1">
    <location>
        <begin position="3"/>
        <end position="52"/>
    </location>
</feature>
<dbReference type="VEuPathDB" id="FungiDB:MELLADRAFT_88273"/>
<protein>
    <recommendedName>
        <fullName evidence="1">RGS1/SST2-like Fungal-Differentiation Regulator domain-containing protein</fullName>
    </recommendedName>
</protein>
<dbReference type="Pfam" id="PF25889">
    <property type="entry name" value="WHD_Fungal_DR"/>
    <property type="match status" value="1"/>
</dbReference>
<evidence type="ECO:0000313" key="3">
    <source>
        <dbReference type="Proteomes" id="UP000001072"/>
    </source>
</evidence>
<name>F4RR76_MELLP</name>
<dbReference type="InterPro" id="IPR058855">
    <property type="entry name" value="RGS1/SST2-like_Fungal-DR"/>
</dbReference>
<evidence type="ECO:0000313" key="2">
    <source>
        <dbReference type="EMBL" id="EGG05167.1"/>
    </source>
</evidence>
<dbReference type="EMBL" id="GL883114">
    <property type="protein sequence ID" value="EGG05167.1"/>
    <property type="molecule type" value="Genomic_DNA"/>
</dbReference>
<dbReference type="InParanoid" id="F4RR76"/>
<keyword evidence="3" id="KW-1185">Reference proteome</keyword>
<dbReference type="STRING" id="747676.F4RR76"/>
<dbReference type="HOGENOM" id="CLU_3087736_0_0_1"/>
<dbReference type="AlphaFoldDB" id="F4RR76"/>
<gene>
    <name evidence="2" type="ORF">MELLADRAFT_88273</name>
</gene>
<reference evidence="3" key="1">
    <citation type="journal article" date="2011" name="Proc. Natl. Acad. Sci. U.S.A.">
        <title>Obligate biotrophy features unraveled by the genomic analysis of rust fungi.</title>
        <authorList>
            <person name="Duplessis S."/>
            <person name="Cuomo C.A."/>
            <person name="Lin Y.-C."/>
            <person name="Aerts A."/>
            <person name="Tisserant E."/>
            <person name="Veneault-Fourrey C."/>
            <person name="Joly D.L."/>
            <person name="Hacquard S."/>
            <person name="Amselem J."/>
            <person name="Cantarel B.L."/>
            <person name="Chiu R."/>
            <person name="Coutinho P.M."/>
            <person name="Feau N."/>
            <person name="Field M."/>
            <person name="Frey P."/>
            <person name="Gelhaye E."/>
            <person name="Goldberg J."/>
            <person name="Grabherr M.G."/>
            <person name="Kodira C.D."/>
            <person name="Kohler A."/>
            <person name="Kuees U."/>
            <person name="Lindquist E.A."/>
            <person name="Lucas S.M."/>
            <person name="Mago R."/>
            <person name="Mauceli E."/>
            <person name="Morin E."/>
            <person name="Murat C."/>
            <person name="Pangilinan J.L."/>
            <person name="Park R."/>
            <person name="Pearson M."/>
            <person name="Quesneville H."/>
            <person name="Rouhier N."/>
            <person name="Sakthikumar S."/>
            <person name="Salamov A.A."/>
            <person name="Schmutz J."/>
            <person name="Selles B."/>
            <person name="Shapiro H."/>
            <person name="Tanguay P."/>
            <person name="Tuskan G.A."/>
            <person name="Henrissat B."/>
            <person name="Van de Peer Y."/>
            <person name="Rouze P."/>
            <person name="Ellis J.G."/>
            <person name="Dodds P.N."/>
            <person name="Schein J.E."/>
            <person name="Zhong S."/>
            <person name="Hamelin R.C."/>
            <person name="Grigoriev I.V."/>
            <person name="Szabo L.J."/>
            <person name="Martin F."/>
        </authorList>
    </citation>
    <scope>NUCLEOTIDE SEQUENCE [LARGE SCALE GENOMIC DNA]</scope>
    <source>
        <strain evidence="3">98AG31 / pathotype 3-4-7</strain>
    </source>
</reference>
<dbReference type="GeneID" id="18934818"/>
<dbReference type="Proteomes" id="UP000001072">
    <property type="component" value="Unassembled WGS sequence"/>
</dbReference>
<organism evidence="3">
    <name type="scientific">Melampsora larici-populina (strain 98AG31 / pathotype 3-4-7)</name>
    <name type="common">Poplar leaf rust fungus</name>
    <dbReference type="NCBI Taxonomy" id="747676"/>
    <lineage>
        <taxon>Eukaryota</taxon>
        <taxon>Fungi</taxon>
        <taxon>Dikarya</taxon>
        <taxon>Basidiomycota</taxon>
        <taxon>Pucciniomycotina</taxon>
        <taxon>Pucciniomycetes</taxon>
        <taxon>Pucciniales</taxon>
        <taxon>Melampsoraceae</taxon>
        <taxon>Melampsora</taxon>
    </lineage>
</organism>
<proteinExistence type="predicted"/>
<accession>F4RR76</accession>
<sequence length="52" mass="5856">MYDDPSQIVPTTTTTTFSMNCEIAKGQQFMDARLIETATDPLNPTIKERGIY</sequence>
<dbReference type="RefSeq" id="XP_007411532.1">
    <property type="nucleotide sequence ID" value="XM_007411470.1"/>
</dbReference>
<dbReference type="OrthoDB" id="196547at2759"/>
<evidence type="ECO:0000259" key="1">
    <source>
        <dbReference type="Pfam" id="PF25889"/>
    </source>
</evidence>